<gene>
    <name evidence="2" type="ORF">NQV15_05860</name>
</gene>
<dbReference type="RefSeq" id="WP_232398733.1">
    <property type="nucleotide sequence ID" value="NZ_CP102173.1"/>
</dbReference>
<organism evidence="2 3">
    <name type="scientific">Aeromicrobium wangtongii</name>
    <dbReference type="NCBI Taxonomy" id="2969247"/>
    <lineage>
        <taxon>Bacteria</taxon>
        <taxon>Bacillati</taxon>
        <taxon>Actinomycetota</taxon>
        <taxon>Actinomycetes</taxon>
        <taxon>Propionibacteriales</taxon>
        <taxon>Nocardioidaceae</taxon>
        <taxon>Aeromicrobium</taxon>
    </lineage>
</organism>
<dbReference type="Gene3D" id="3.40.50.360">
    <property type="match status" value="1"/>
</dbReference>
<keyword evidence="3" id="KW-1185">Reference proteome</keyword>
<evidence type="ECO:0000313" key="3">
    <source>
        <dbReference type="Proteomes" id="UP001316184"/>
    </source>
</evidence>
<reference evidence="2 3" key="1">
    <citation type="submission" date="2022-08" db="EMBL/GenBank/DDBJ databases">
        <title>novel species in genus Aeromicrobium.</title>
        <authorList>
            <person name="Ye L."/>
        </authorList>
    </citation>
    <scope>NUCLEOTIDE SEQUENCE [LARGE SCALE GENOMIC DNA]</scope>
    <source>
        <strain evidence="3">zg-Y1379</strain>
    </source>
</reference>
<accession>A0ABY5MCE2</accession>
<evidence type="ECO:0000313" key="2">
    <source>
        <dbReference type="EMBL" id="UUP14836.1"/>
    </source>
</evidence>
<protein>
    <submittedName>
        <fullName evidence="2">NAD(P)H-dependent oxidoreductase</fullName>
    </submittedName>
</protein>
<dbReference type="InterPro" id="IPR005025">
    <property type="entry name" value="FMN_Rdtase-like_dom"/>
</dbReference>
<name>A0ABY5MCE2_9ACTN</name>
<dbReference type="Pfam" id="PF03358">
    <property type="entry name" value="FMN_red"/>
    <property type="match status" value="1"/>
</dbReference>
<evidence type="ECO:0000259" key="1">
    <source>
        <dbReference type="Pfam" id="PF03358"/>
    </source>
</evidence>
<sequence>MARLLIVHHSPSPNLQAILAAVVAGANHDDIEGVDVVVREALSATVDDVLAADGYVIGTSANIGYISGAVKHFFDVTFDRASQETQKRPFSYWVHGRSDTSGAERAMESITTGLGWAKVSEPLCFLGEPDDDHLAQAHDLGATVAASLMS</sequence>
<feature type="domain" description="NADPH-dependent FMN reductase-like" evidence="1">
    <location>
        <begin position="38"/>
        <end position="121"/>
    </location>
</feature>
<proteinExistence type="predicted"/>
<dbReference type="InterPro" id="IPR029039">
    <property type="entry name" value="Flavoprotein-like_sf"/>
</dbReference>
<dbReference type="SUPFAM" id="SSF52218">
    <property type="entry name" value="Flavoproteins"/>
    <property type="match status" value="1"/>
</dbReference>
<dbReference type="EMBL" id="CP102173">
    <property type="protein sequence ID" value="UUP14836.1"/>
    <property type="molecule type" value="Genomic_DNA"/>
</dbReference>
<dbReference type="Proteomes" id="UP001316184">
    <property type="component" value="Chromosome"/>
</dbReference>